<dbReference type="EMBL" id="JBHSQN010000001">
    <property type="protein sequence ID" value="MFC6010112.1"/>
    <property type="molecule type" value="Genomic_DNA"/>
</dbReference>
<dbReference type="RefSeq" id="WP_378599393.1">
    <property type="nucleotide sequence ID" value="NZ_JBHSQN010000001.1"/>
</dbReference>
<gene>
    <name evidence="1" type="ORF">ACFP3H_03535</name>
</gene>
<dbReference type="Proteomes" id="UP001596223">
    <property type="component" value="Unassembled WGS sequence"/>
</dbReference>
<evidence type="ECO:0000313" key="2">
    <source>
        <dbReference type="Proteomes" id="UP001596223"/>
    </source>
</evidence>
<dbReference type="Pfam" id="PF19681">
    <property type="entry name" value="DUF6183"/>
    <property type="match status" value="1"/>
</dbReference>
<sequence length="369" mass="39911">MHVEIEQIIREFPGTTDFRSANERIEKRVAAGDFEFAVALSRAATAAYGAHNWIVGNCLSTVLHASAPERVAAALRILAATQPKQVRVRGIAARLAGALDPDDAIAAFGQAGLIGPMADELRTCLLHELVLRDIAVAEHEVLARWATSAHWSGHPLRALPLERAPFERDLALRRFTKGGSSVGLPFSADTTRALSRHTRLALPTAKERAADPQLEHAVANWQRESNGRIEARTFALRFLPDPTTTAALLDTLPLECLRARHPSATELVVIPATPARVWSLLFAAAANGGAYNSGPGAAYGRLHAWRSLGALCGATEFDTIDSISRLAEDCHWFTFEADTTWFERVAWDIGVVALTPEPALSVLAATDTD</sequence>
<accession>A0ABW1JL61</accession>
<protein>
    <submittedName>
        <fullName evidence="1">DUF6183 family protein</fullName>
    </submittedName>
</protein>
<evidence type="ECO:0000313" key="1">
    <source>
        <dbReference type="EMBL" id="MFC6010112.1"/>
    </source>
</evidence>
<keyword evidence="2" id="KW-1185">Reference proteome</keyword>
<organism evidence="1 2">
    <name type="scientific">Nocardia lasii</name>
    <dbReference type="NCBI Taxonomy" id="1616107"/>
    <lineage>
        <taxon>Bacteria</taxon>
        <taxon>Bacillati</taxon>
        <taxon>Actinomycetota</taxon>
        <taxon>Actinomycetes</taxon>
        <taxon>Mycobacteriales</taxon>
        <taxon>Nocardiaceae</taxon>
        <taxon>Nocardia</taxon>
    </lineage>
</organism>
<name>A0ABW1JL61_9NOCA</name>
<comment type="caution">
    <text evidence="1">The sequence shown here is derived from an EMBL/GenBank/DDBJ whole genome shotgun (WGS) entry which is preliminary data.</text>
</comment>
<proteinExistence type="predicted"/>
<dbReference type="InterPro" id="IPR045756">
    <property type="entry name" value="DUF6183"/>
</dbReference>
<reference evidence="2" key="1">
    <citation type="journal article" date="2019" name="Int. J. Syst. Evol. Microbiol.">
        <title>The Global Catalogue of Microorganisms (GCM) 10K type strain sequencing project: providing services to taxonomists for standard genome sequencing and annotation.</title>
        <authorList>
            <consortium name="The Broad Institute Genomics Platform"/>
            <consortium name="The Broad Institute Genome Sequencing Center for Infectious Disease"/>
            <person name="Wu L."/>
            <person name="Ma J."/>
        </authorList>
    </citation>
    <scope>NUCLEOTIDE SEQUENCE [LARGE SCALE GENOMIC DNA]</scope>
    <source>
        <strain evidence="2">CCUG 36956</strain>
    </source>
</reference>